<evidence type="ECO:0000313" key="12">
    <source>
        <dbReference type="RefSeq" id="XP_055871025.1"/>
    </source>
</evidence>
<feature type="compositionally biased region" description="Acidic residues" evidence="5">
    <location>
        <begin position="301"/>
        <end position="310"/>
    </location>
</feature>
<evidence type="ECO:0000256" key="5">
    <source>
        <dbReference type="SAM" id="MobiDB-lite"/>
    </source>
</evidence>
<feature type="signal peptide" evidence="7">
    <location>
        <begin position="1"/>
        <end position="29"/>
    </location>
</feature>
<keyword evidence="4 6" id="KW-0472">Membrane</keyword>
<evidence type="ECO:0000256" key="1">
    <source>
        <dbReference type="ARBA" id="ARBA00004167"/>
    </source>
</evidence>
<dbReference type="RefSeq" id="XP_055871026.1">
    <property type="nucleotide sequence ID" value="XM_056015051.1"/>
</dbReference>
<reference evidence="9 10" key="1">
    <citation type="submission" date="2025-04" db="UniProtKB">
        <authorList>
            <consortium name="RefSeq"/>
        </authorList>
    </citation>
    <scope>IDENTIFICATION</scope>
</reference>
<dbReference type="GO" id="GO:0071944">
    <property type="term" value="C:cell periphery"/>
    <property type="evidence" value="ECO:0007669"/>
    <property type="project" value="UniProtKB-ARBA"/>
</dbReference>
<dbReference type="PANTHER" id="PTHR15549">
    <property type="entry name" value="PAIRED IMMUNOGLOBULIN-LIKE TYPE 2 RECEPTOR"/>
    <property type="match status" value="1"/>
</dbReference>
<evidence type="ECO:0000256" key="2">
    <source>
        <dbReference type="ARBA" id="ARBA00022692"/>
    </source>
</evidence>
<name>A0A9W2Z7V4_BIOGL</name>
<keyword evidence="7" id="KW-0732">Signal</keyword>
<keyword evidence="3 6" id="KW-1133">Transmembrane helix</keyword>
<evidence type="ECO:0000313" key="11">
    <source>
        <dbReference type="RefSeq" id="XP_055871024.1"/>
    </source>
</evidence>
<sequence>MLRTQKTHFFAYRLVSFLISSNLIGCILTEDKEARCSPCDSNACIDECRNCCPDGFFFDVTSCNVTSTLTTTNWTLSSLSSHNSTSATTITTTATPSTTLSTIQHSTQTDNTTTTSNTTHNSTSLPASHTSSVPTVPSTPQIPDYCRKCEDPNCAKCTNTICEHCLKGYVLNETNGSCYPNVPERSNNETLDTNSKNDTSSTNNAAIIGGAVGGAVGGLLLVGLLVLGVLYYRKRTQRRQRMNDVNLDQTDTEDQNPRPKNPHLERQKSIELAEDIQRTHDKVLRYTRDPTTKRKNSSNYEETDELEDLGEAPLPPQQNNDRKGGKAHTSHSKFKQDAHDNAHENVYANSATLRQDMDDSDGMYVNNKTVKAEVARAFGAQKQSTLTDDFSPESNDLEDEQEIYANDDSELVKPSNENEGHELYLNDALEEDEIYLNVKK</sequence>
<protein>
    <submittedName>
        <fullName evidence="9 10">Uncharacterized protein LOC106050795 isoform X1</fullName>
    </submittedName>
</protein>
<keyword evidence="2 6" id="KW-0812">Transmembrane</keyword>
<dbReference type="Proteomes" id="UP001165740">
    <property type="component" value="Chromosome 17"/>
</dbReference>
<evidence type="ECO:0000313" key="14">
    <source>
        <dbReference type="RefSeq" id="XP_055871027.1"/>
    </source>
</evidence>
<dbReference type="RefSeq" id="XP_055871023.1">
    <property type="nucleotide sequence ID" value="XM_056015048.1"/>
</dbReference>
<dbReference type="PANTHER" id="PTHR15549:SF26">
    <property type="entry name" value="AXIAL BUDDING PATTERN PROTEIN 2-RELATED"/>
    <property type="match status" value="1"/>
</dbReference>
<dbReference type="OMA" id="HESTYAN"/>
<dbReference type="InterPro" id="IPR051694">
    <property type="entry name" value="Immunoregulatory_rcpt-like"/>
</dbReference>
<feature type="region of interest" description="Disordered" evidence="5">
    <location>
        <begin position="242"/>
        <end position="340"/>
    </location>
</feature>
<organism evidence="8 9">
    <name type="scientific">Biomphalaria glabrata</name>
    <name type="common">Bloodfluke planorb</name>
    <name type="synonym">Freshwater snail</name>
    <dbReference type="NCBI Taxonomy" id="6526"/>
    <lineage>
        <taxon>Eukaryota</taxon>
        <taxon>Metazoa</taxon>
        <taxon>Spiralia</taxon>
        <taxon>Lophotrochozoa</taxon>
        <taxon>Mollusca</taxon>
        <taxon>Gastropoda</taxon>
        <taxon>Heterobranchia</taxon>
        <taxon>Euthyneura</taxon>
        <taxon>Panpulmonata</taxon>
        <taxon>Hygrophila</taxon>
        <taxon>Lymnaeoidea</taxon>
        <taxon>Planorbidae</taxon>
        <taxon>Biomphalaria</taxon>
    </lineage>
</organism>
<evidence type="ECO:0000313" key="13">
    <source>
        <dbReference type="RefSeq" id="XP_055871026.1"/>
    </source>
</evidence>
<feature type="region of interest" description="Disordered" evidence="5">
    <location>
        <begin position="97"/>
        <end position="136"/>
    </location>
</feature>
<evidence type="ECO:0000256" key="7">
    <source>
        <dbReference type="SAM" id="SignalP"/>
    </source>
</evidence>
<proteinExistence type="predicted"/>
<dbReference type="RefSeq" id="XP_055871024.1">
    <property type="nucleotide sequence ID" value="XM_056015049.1"/>
</dbReference>
<feature type="transmembrane region" description="Helical" evidence="6">
    <location>
        <begin position="205"/>
        <end position="232"/>
    </location>
</feature>
<evidence type="ECO:0000256" key="3">
    <source>
        <dbReference type="ARBA" id="ARBA00022989"/>
    </source>
</evidence>
<accession>A0A9W2Z7V4</accession>
<dbReference type="RefSeq" id="XP_055871029.1">
    <property type="nucleotide sequence ID" value="XM_056015054.1"/>
</dbReference>
<comment type="subcellular location">
    <subcellularLocation>
        <location evidence="1">Membrane</location>
        <topology evidence="1">Single-pass membrane protein</topology>
    </subcellularLocation>
</comment>
<gene>
    <name evidence="9 10 11 12 13 14 15" type="primary">LOC106050795</name>
</gene>
<feature type="compositionally biased region" description="Basic and acidic residues" evidence="5">
    <location>
        <begin position="262"/>
        <end position="292"/>
    </location>
</feature>
<evidence type="ECO:0000256" key="6">
    <source>
        <dbReference type="SAM" id="Phobius"/>
    </source>
</evidence>
<evidence type="ECO:0000313" key="8">
    <source>
        <dbReference type="Proteomes" id="UP001165740"/>
    </source>
</evidence>
<evidence type="ECO:0000313" key="10">
    <source>
        <dbReference type="RefSeq" id="XP_055871023.1"/>
    </source>
</evidence>
<keyword evidence="8" id="KW-1185">Reference proteome</keyword>
<dbReference type="AlphaFoldDB" id="A0A9W2Z7V4"/>
<evidence type="ECO:0000256" key="4">
    <source>
        <dbReference type="ARBA" id="ARBA00023136"/>
    </source>
</evidence>
<dbReference type="GO" id="GO:0016020">
    <property type="term" value="C:membrane"/>
    <property type="evidence" value="ECO:0007669"/>
    <property type="project" value="UniProtKB-SubCell"/>
</dbReference>
<dbReference type="RefSeq" id="XP_055871025.1">
    <property type="nucleotide sequence ID" value="XM_056015050.1"/>
</dbReference>
<dbReference type="OrthoDB" id="10382735at2759"/>
<feature type="chain" id="PRO_5044702545" evidence="7">
    <location>
        <begin position="30"/>
        <end position="440"/>
    </location>
</feature>
<dbReference type="RefSeq" id="XP_055871027.1">
    <property type="nucleotide sequence ID" value="XM_056015052.1"/>
</dbReference>
<feature type="compositionally biased region" description="Low complexity" evidence="5">
    <location>
        <begin position="190"/>
        <end position="200"/>
    </location>
</feature>
<feature type="region of interest" description="Disordered" evidence="5">
    <location>
        <begin position="181"/>
        <end position="200"/>
    </location>
</feature>
<dbReference type="RefSeq" id="XP_055871022.1">
    <property type="nucleotide sequence ID" value="XM_056015047.1"/>
</dbReference>
<dbReference type="GeneID" id="106050795"/>
<evidence type="ECO:0000313" key="15">
    <source>
        <dbReference type="RefSeq" id="XP_055871029.1"/>
    </source>
</evidence>
<evidence type="ECO:0000313" key="9">
    <source>
        <dbReference type="RefSeq" id="XP_055871022.1"/>
    </source>
</evidence>